<dbReference type="PANTHER" id="PTHR40619">
    <property type="entry name" value="FUNGAL STAND N-TERMINAL GOODBYE DOMAIN-CONTAINING PROTEIN"/>
    <property type="match status" value="1"/>
</dbReference>
<dbReference type="EMBL" id="RYZW01000043">
    <property type="protein sequence ID" value="TDZ58522.1"/>
    <property type="molecule type" value="Genomic_DNA"/>
</dbReference>
<organism evidence="2 3">
    <name type="scientific">Colletotrichum trifolii</name>
    <dbReference type="NCBI Taxonomy" id="5466"/>
    <lineage>
        <taxon>Eukaryota</taxon>
        <taxon>Fungi</taxon>
        <taxon>Dikarya</taxon>
        <taxon>Ascomycota</taxon>
        <taxon>Pezizomycotina</taxon>
        <taxon>Sordariomycetes</taxon>
        <taxon>Hypocreomycetidae</taxon>
        <taxon>Glomerellales</taxon>
        <taxon>Glomerellaceae</taxon>
        <taxon>Colletotrichum</taxon>
        <taxon>Colletotrichum orbiculare species complex</taxon>
    </lineage>
</organism>
<keyword evidence="3" id="KW-1185">Reference proteome</keyword>
<proteinExistence type="predicted"/>
<sequence length="655" mass="73412">MASSDPVPLMTSKNIPARFVHGAMAVKDTPDNEERLVFVDELNRWVRRSEVPDLTKCFDESKDHLVKFEAVLKSFIHNMSTRKAFQNLGIDPKDPRCCSLEFVFQVATAAVENRDGTGSLRTCKDFARKCARSAGKRDTALGAILSMIPNDIYGSVISGGFMTILAVANEKEKKREEIENFLAEIPKKLDKVRRLSELHLWSKRLHERANGVLIAIFVVLESIVDKLTMDRATRLMSKVGWEADGKITSALSAMEVSLNDFQDELDICRDHRASRVAGRVESIYEAAKREPLTREDLKAELLNFATEFFASNPQVHRTTSWKQSQEVSNEISTQRNVAETRDTTQLHEKNTHTVRKWRKAIGDFESGSQRHVDECIRAGLGQLTLEEGDKTQWIMSSPAVSAWLCLDKSDILTVEAESAPQGLINPFSFAAALLTETLQNLQRSTNYPVKYPVLSFFCGLRTNENFSIDACGPLAVVKSLNGQLLEFCQQESKSSGVHVDLSLLEQEKQGLIKKSNQKLRYAMLLFRKLLELLGDDCVVFVILDSWSRIRGDKTEADKVIEALAQAMKEATGLVLKVLVLDGLPLDAAHKLATLSLYVPEEVDGWRNGVALDELEKNNKSMVEKLQWRKQKETNESSSDDPDASEGSDESLTDEP</sequence>
<evidence type="ECO:0000313" key="3">
    <source>
        <dbReference type="Proteomes" id="UP000295703"/>
    </source>
</evidence>
<dbReference type="AlphaFoldDB" id="A0A4V3HWL0"/>
<dbReference type="Proteomes" id="UP000295703">
    <property type="component" value="Unassembled WGS sequence"/>
</dbReference>
<name>A0A4V3HWL0_COLTR</name>
<feature type="compositionally biased region" description="Acidic residues" evidence="1">
    <location>
        <begin position="637"/>
        <end position="655"/>
    </location>
</feature>
<evidence type="ECO:0000313" key="2">
    <source>
        <dbReference type="EMBL" id="TDZ58522.1"/>
    </source>
</evidence>
<protein>
    <submittedName>
        <fullName evidence="2">Uncharacterized protein</fullName>
    </submittedName>
</protein>
<feature type="compositionally biased region" description="Basic and acidic residues" evidence="1">
    <location>
        <begin position="624"/>
        <end position="634"/>
    </location>
</feature>
<reference evidence="2 3" key="1">
    <citation type="submission" date="2018-12" db="EMBL/GenBank/DDBJ databases">
        <title>Genome sequence and assembly of Colletotrichum trifolii.</title>
        <authorList>
            <person name="Gan P."/>
            <person name="Shirasu K."/>
        </authorList>
    </citation>
    <scope>NUCLEOTIDE SEQUENCE [LARGE SCALE GENOMIC DNA]</scope>
    <source>
        <strain evidence="2 3">543-2</strain>
    </source>
</reference>
<comment type="caution">
    <text evidence="2">The sequence shown here is derived from an EMBL/GenBank/DDBJ whole genome shotgun (WGS) entry which is preliminary data.</text>
</comment>
<accession>A0A4V3HWL0</accession>
<feature type="region of interest" description="Disordered" evidence="1">
    <location>
        <begin position="624"/>
        <end position="655"/>
    </location>
</feature>
<gene>
    <name evidence="2" type="ORF">CTRI78_v005335</name>
</gene>
<evidence type="ECO:0000256" key="1">
    <source>
        <dbReference type="SAM" id="MobiDB-lite"/>
    </source>
</evidence>
<dbReference type="PANTHER" id="PTHR40619:SF3">
    <property type="entry name" value="FUNGAL STAND N-TERMINAL GOODBYE DOMAIN-CONTAINING PROTEIN"/>
    <property type="match status" value="1"/>
</dbReference>